<accession>A0ABD3ARM9</accession>
<dbReference type="PANTHER" id="PTHR32227">
    <property type="entry name" value="GLUCAN ENDO-1,3-BETA-GLUCOSIDASE BG1-RELATED-RELATED"/>
    <property type="match status" value="1"/>
</dbReference>
<evidence type="ECO:0000256" key="4">
    <source>
        <dbReference type="RuleBase" id="RU004335"/>
    </source>
</evidence>
<evidence type="ECO:0000256" key="3">
    <source>
        <dbReference type="ARBA" id="ARBA00023295"/>
    </source>
</evidence>
<evidence type="ECO:0000313" key="6">
    <source>
        <dbReference type="Proteomes" id="UP001630127"/>
    </source>
</evidence>
<dbReference type="Proteomes" id="UP001630127">
    <property type="component" value="Unassembled WGS sequence"/>
</dbReference>
<evidence type="ECO:0008006" key="7">
    <source>
        <dbReference type="Google" id="ProtNLM"/>
    </source>
</evidence>
<keyword evidence="3" id="KW-0326">Glycosidase</keyword>
<dbReference type="Gene3D" id="3.20.20.80">
    <property type="entry name" value="Glycosidases"/>
    <property type="match status" value="3"/>
</dbReference>
<comment type="similarity">
    <text evidence="1 4">Belongs to the glycosyl hydrolase 17 family.</text>
</comment>
<organism evidence="5 6">
    <name type="scientific">Cinchona calisaya</name>
    <dbReference type="NCBI Taxonomy" id="153742"/>
    <lineage>
        <taxon>Eukaryota</taxon>
        <taxon>Viridiplantae</taxon>
        <taxon>Streptophyta</taxon>
        <taxon>Embryophyta</taxon>
        <taxon>Tracheophyta</taxon>
        <taxon>Spermatophyta</taxon>
        <taxon>Magnoliopsida</taxon>
        <taxon>eudicotyledons</taxon>
        <taxon>Gunneridae</taxon>
        <taxon>Pentapetalae</taxon>
        <taxon>asterids</taxon>
        <taxon>lamiids</taxon>
        <taxon>Gentianales</taxon>
        <taxon>Rubiaceae</taxon>
        <taxon>Cinchonoideae</taxon>
        <taxon>Cinchoneae</taxon>
        <taxon>Cinchona</taxon>
    </lineage>
</organism>
<dbReference type="EMBL" id="JBJUIK010000003">
    <property type="protein sequence ID" value="KAL3533697.1"/>
    <property type="molecule type" value="Genomic_DNA"/>
</dbReference>
<keyword evidence="6" id="KW-1185">Reference proteome</keyword>
<evidence type="ECO:0000256" key="2">
    <source>
        <dbReference type="ARBA" id="ARBA00022801"/>
    </source>
</evidence>
<dbReference type="SUPFAM" id="SSF51445">
    <property type="entry name" value="(Trans)glycosidases"/>
    <property type="match status" value="2"/>
</dbReference>
<dbReference type="GO" id="GO:0016798">
    <property type="term" value="F:hydrolase activity, acting on glycosyl bonds"/>
    <property type="evidence" value="ECO:0007669"/>
    <property type="project" value="UniProtKB-KW"/>
</dbReference>
<keyword evidence="2" id="KW-0378">Hydrolase</keyword>
<proteinExistence type="inferred from homology"/>
<comment type="caution">
    <text evidence="5">The sequence shown here is derived from an EMBL/GenBank/DDBJ whole genome shotgun (WGS) entry which is preliminary data.</text>
</comment>
<gene>
    <name evidence="5" type="ORF">ACH5RR_007218</name>
</gene>
<dbReference type="AlphaFoldDB" id="A0ABD3ARM9"/>
<dbReference type="InterPro" id="IPR044965">
    <property type="entry name" value="Glyco_hydro_17_plant"/>
</dbReference>
<evidence type="ECO:0000313" key="5">
    <source>
        <dbReference type="EMBL" id="KAL3533697.1"/>
    </source>
</evidence>
<reference evidence="5 6" key="1">
    <citation type="submission" date="2024-11" db="EMBL/GenBank/DDBJ databases">
        <title>A near-complete genome assembly of Cinchona calisaya.</title>
        <authorList>
            <person name="Lian D.C."/>
            <person name="Zhao X.W."/>
            <person name="Wei L."/>
        </authorList>
    </citation>
    <scope>NUCLEOTIDE SEQUENCE [LARGE SCALE GENOMIC DNA]</scope>
    <source>
        <tissue evidence="5">Nenye</tissue>
    </source>
</reference>
<sequence length="186" mass="21188">MRNIFNAISAAGLGNRIKVSTAVETGLVGQSYPPSAGIFRQEVRSFINPIVQFLARTVPFTCTRIFLMLSWMQNIRHLKKQETRLFEIVVSESGWPSAGGQETSIDNARTYNNNLIRHVAGGSGTPKRPQRAIETYIFALFDEDQKKRAIETYIFALFDEDQKNPEYEKHFGLFLPNIPDQLLIDY</sequence>
<dbReference type="InterPro" id="IPR017853">
    <property type="entry name" value="GH"/>
</dbReference>
<protein>
    <recommendedName>
        <fullName evidence="7">Glucan endo-1,3-beta-D-glucosidase</fullName>
    </recommendedName>
</protein>
<evidence type="ECO:0000256" key="1">
    <source>
        <dbReference type="ARBA" id="ARBA00008773"/>
    </source>
</evidence>
<dbReference type="InterPro" id="IPR000490">
    <property type="entry name" value="Glyco_hydro_17"/>
</dbReference>
<dbReference type="Pfam" id="PF00332">
    <property type="entry name" value="Glyco_hydro_17"/>
    <property type="match status" value="3"/>
</dbReference>
<name>A0ABD3ARM9_9GENT</name>